<keyword evidence="2" id="KW-1133">Transmembrane helix</keyword>
<proteinExistence type="predicted"/>
<dbReference type="AlphaFoldDB" id="I9AFP5"/>
<evidence type="ECO:0000256" key="2">
    <source>
        <dbReference type="SAM" id="Phobius"/>
    </source>
</evidence>
<dbReference type="RefSeq" id="WP_006570226.1">
    <property type="nucleotide sequence ID" value="NZ_CM001486.1"/>
</dbReference>
<accession>I9AFP5</accession>
<feature type="transmembrane region" description="Helical" evidence="2">
    <location>
        <begin position="16"/>
        <end position="37"/>
    </location>
</feature>
<feature type="compositionally biased region" description="Polar residues" evidence="1">
    <location>
        <begin position="65"/>
        <end position="76"/>
    </location>
</feature>
<keyword evidence="2" id="KW-0812">Transmembrane</keyword>
<evidence type="ECO:0000256" key="1">
    <source>
        <dbReference type="SAM" id="MobiDB-lite"/>
    </source>
</evidence>
<dbReference type="HOGENOM" id="CLU_2412227_0_0_9"/>
<evidence type="ECO:0000313" key="3">
    <source>
        <dbReference type="EMBL" id="EIW00842.1"/>
    </source>
</evidence>
<dbReference type="EMBL" id="CM001486">
    <property type="protein sequence ID" value="EIW00842.1"/>
    <property type="molecule type" value="Genomic_DNA"/>
</dbReference>
<protein>
    <submittedName>
        <fullName evidence="3">Uncharacterized protein</fullName>
    </submittedName>
</protein>
<sequence>MIIWPQEDAAKKNRSIIYTLIIVFLLSVLIGSAAFAYKYMFEDRYVQVNSTTKIWDTPSDEEKSSSPLQQQPNTTKNQEKIILNKLLQTKIL</sequence>
<gene>
    <name evidence="3" type="ORF">ThesiDRAFT1_1968</name>
</gene>
<dbReference type="PATRIC" id="fig|880478.3.peg.366"/>
<dbReference type="Proteomes" id="UP000005110">
    <property type="component" value="Chromosome"/>
</dbReference>
<keyword evidence="2" id="KW-0472">Membrane</keyword>
<reference evidence="3 4" key="1">
    <citation type="submission" date="2012-02" db="EMBL/GenBank/DDBJ databases">
        <title>Improved High-Quality Draft sequence of Thermoanaerobacter siderophilus SR4.</title>
        <authorList>
            <consortium name="US DOE Joint Genome Institute"/>
            <person name="Lucas S."/>
            <person name="Han J."/>
            <person name="Lapidus A."/>
            <person name="Cheng J.-F."/>
            <person name="Goodwin L."/>
            <person name="Pitluck S."/>
            <person name="Peters L."/>
            <person name="Detter J.C."/>
            <person name="Han C."/>
            <person name="Tapia R."/>
            <person name="Land M."/>
            <person name="Hauser L."/>
            <person name="Kyrpides N."/>
            <person name="Ivanova N."/>
            <person name="Pagani I."/>
            <person name="Hemme C."/>
            <person name="Woyke T."/>
        </authorList>
    </citation>
    <scope>NUCLEOTIDE SEQUENCE [LARGE SCALE GENOMIC DNA]</scope>
    <source>
        <strain evidence="3 4">SR4</strain>
    </source>
</reference>
<name>I9AFP5_9THEO</name>
<keyword evidence="4" id="KW-1185">Reference proteome</keyword>
<organism evidence="3 4">
    <name type="scientific">Thermoanaerobacter siderophilus SR4</name>
    <dbReference type="NCBI Taxonomy" id="880478"/>
    <lineage>
        <taxon>Bacteria</taxon>
        <taxon>Bacillati</taxon>
        <taxon>Bacillota</taxon>
        <taxon>Clostridia</taxon>
        <taxon>Thermoanaerobacterales</taxon>
        <taxon>Thermoanaerobacteraceae</taxon>
        <taxon>Thermoanaerobacter</taxon>
    </lineage>
</organism>
<evidence type="ECO:0000313" key="4">
    <source>
        <dbReference type="Proteomes" id="UP000005110"/>
    </source>
</evidence>
<feature type="region of interest" description="Disordered" evidence="1">
    <location>
        <begin position="55"/>
        <end position="77"/>
    </location>
</feature>